<feature type="domain" description="SLH" evidence="3">
    <location>
        <begin position="1222"/>
        <end position="1285"/>
    </location>
</feature>
<feature type="domain" description="SLH" evidence="3">
    <location>
        <begin position="1289"/>
        <end position="1348"/>
    </location>
</feature>
<gene>
    <name evidence="4" type="ORF">KCTCHS21_55630</name>
</gene>
<dbReference type="InterPro" id="IPR051465">
    <property type="entry name" value="Cell_Envelope_Struct_Comp"/>
</dbReference>
<sequence>MQRIRTLSLTLIVALVVQCLSVMVAAAAPVGSEVRALGGDNGPQLTGMTPSNGATAVVTNTFLKLSFDETIIRGTGTIDLYLANGTLVGKYNVTDVNTVQLDNENTSIVIKPSTLNSGDSYYVIVPSTAIISYATGRSYQGLTTSQWTFRAEQLVPVASNFSPRQGANAVDPVAPGNLSFDFTRKIFKGTSGYIEVKRTADNVTVQSIDIASNEVTIAPVDASPSSNWRVSAPLKGLDYNTSYYVLINPGALKDADNGAYAGITAVGVWAFTTKPALDTTKPKAVVFNPANNGTLGDIKTTQFTLTFDKPVFVNANKSLVILNAANNALFCTIPADSTTTGGSSISINLATSSCPKLTNNLDLSISIANDVFRDASGNYFDGVTWRFKIVVDSTPPTIVSYLPAVGVTTVGVSTTQLSLTFNKPVALVGANPTSQVFPQNNQTYKTDLKMVIDPTNSSRVLFNLGNSKLSSSTLYSVLVPVNLITDLAGNAFAGIANPYQWTFQTANNSTPTISSSTIDGSTILLTYSENLDSTKVPSGSNFYVQVNDVARPVTSVSIVNNEVRLVLQSIVLAGQSVKVSYYPDSFSIDKRLKNVAGNEAAGFTNRAVTNTTDTALPKPVSGIFSGSSVLLMFNRALTTPVGEYRNQFVVKQGGVPLAFNASTLGGTVLSLTLNTTSTSPQPVSISYTPGSNPIRDQNGNLMPAFTDYYIRNVLDTTEPQFVSATLNGNKVILTYNEGLNTTTIPPKSSFSLTISGTAAIITSVNIVNNTVELLLSQSVTSNVPVQLFYYPGSPGISDLSGNPALAIVGHSFNSGAAGAVAQVASLNISNSQLSIVYSTNLSSYSTPYITQYTVKYDGVAVPVTNISVSGTQVILTLSSAVKAGQRVTVSYSSTGVTLKDYLSQQVAVFNDLTVTNQGGSAVIGNLPDYLETDGAGALRFINAKAATVVSAATASGRSANRYMINGDKLISAFDLVKTTAGVTVPMVTFKVPTTEAGALVGIPLRSIMDAASRSANASIRLDFGDLQFTLPLKAINYSKQLQATGGDVSAAYLLLNIEKTPSTPLVSKLSGKGAQMLVTPADFTAIILAGGREREIDSYEAYVTRTFVLPSSVGATNDIAVVRMDSDSGDVTYVPSKVSNSNGSVKVDFMRKGNSVYAAIRANITYTDMAKHWARDDVSQLASKFIVDGPSLTSFAPNKAITRADFAVFIARGLGLNGVSASAAKFKDVGSNYKSAAYIGAVSDAGIVEGGTDGKFRPEAPVTREEMATMLVRAMKYAGVSKTATSTALNGFKDRTKISSWAKDGMAISVTAGFIKGTPEKTVNPKNNATRAEAAIMIKRFLEYVDFL</sequence>
<dbReference type="InterPro" id="IPR014755">
    <property type="entry name" value="Cu-Rt/internalin_Ig-like"/>
</dbReference>
<evidence type="ECO:0000313" key="5">
    <source>
        <dbReference type="Proteomes" id="UP000289856"/>
    </source>
</evidence>
<dbReference type="Gene3D" id="2.60.40.1220">
    <property type="match status" value="1"/>
</dbReference>
<feature type="chain" id="PRO_5019531799" description="SLH domain-containing protein" evidence="2">
    <location>
        <begin position="28"/>
        <end position="1348"/>
    </location>
</feature>
<dbReference type="Pfam" id="PF13753">
    <property type="entry name" value="SWM_repeat"/>
    <property type="match status" value="3"/>
</dbReference>
<protein>
    <recommendedName>
        <fullName evidence="3">SLH domain-containing protein</fullName>
    </recommendedName>
</protein>
<feature type="signal peptide" evidence="2">
    <location>
        <begin position="1"/>
        <end position="27"/>
    </location>
</feature>
<name>A0A3T1DDQ6_9BACL</name>
<dbReference type="Pfam" id="PF13205">
    <property type="entry name" value="Big_5"/>
    <property type="match status" value="3"/>
</dbReference>
<dbReference type="OrthoDB" id="2675126at2"/>
<evidence type="ECO:0000256" key="2">
    <source>
        <dbReference type="SAM" id="SignalP"/>
    </source>
</evidence>
<dbReference type="EMBL" id="AP019400">
    <property type="protein sequence ID" value="BBI36164.1"/>
    <property type="molecule type" value="Genomic_DNA"/>
</dbReference>
<evidence type="ECO:0000256" key="1">
    <source>
        <dbReference type="ARBA" id="ARBA00022729"/>
    </source>
</evidence>
<evidence type="ECO:0000259" key="3">
    <source>
        <dbReference type="PROSITE" id="PS51272"/>
    </source>
</evidence>
<keyword evidence="1 2" id="KW-0732">Signal</keyword>
<dbReference type="Proteomes" id="UP000289856">
    <property type="component" value="Chromosome"/>
</dbReference>
<dbReference type="Pfam" id="PF00395">
    <property type="entry name" value="SLH"/>
    <property type="match status" value="3"/>
</dbReference>
<proteinExistence type="predicted"/>
<feature type="domain" description="SLH" evidence="3">
    <location>
        <begin position="1161"/>
        <end position="1221"/>
    </location>
</feature>
<dbReference type="InterPro" id="IPR001119">
    <property type="entry name" value="SLH_dom"/>
</dbReference>
<accession>A0A3T1DDQ6</accession>
<dbReference type="KEGG" id="cohn:KCTCHS21_55630"/>
<dbReference type="PROSITE" id="PS51272">
    <property type="entry name" value="SLH"/>
    <property type="match status" value="3"/>
</dbReference>
<dbReference type="RefSeq" id="WP_130615430.1">
    <property type="nucleotide sequence ID" value="NZ_AP019400.1"/>
</dbReference>
<dbReference type="NCBIfam" id="TIGR02059">
    <property type="entry name" value="swm_rep_I"/>
    <property type="match status" value="4"/>
</dbReference>
<dbReference type="PANTHER" id="PTHR43308:SF5">
    <property type="entry name" value="S-LAYER PROTEIN _ PEPTIDOGLYCAN ENDO-BETA-N-ACETYLGLUCOSAMINIDASE"/>
    <property type="match status" value="1"/>
</dbReference>
<dbReference type="InterPro" id="IPR011801">
    <property type="entry name" value="Swm_rep_I_cyn"/>
</dbReference>
<evidence type="ECO:0000313" key="4">
    <source>
        <dbReference type="EMBL" id="BBI36164.1"/>
    </source>
</evidence>
<organism evidence="4 5">
    <name type="scientific">Cohnella abietis</name>
    <dbReference type="NCBI Taxonomy" id="2507935"/>
    <lineage>
        <taxon>Bacteria</taxon>
        <taxon>Bacillati</taxon>
        <taxon>Bacillota</taxon>
        <taxon>Bacilli</taxon>
        <taxon>Bacillales</taxon>
        <taxon>Paenibacillaceae</taxon>
        <taxon>Cohnella</taxon>
    </lineage>
</organism>
<dbReference type="PANTHER" id="PTHR43308">
    <property type="entry name" value="OUTER MEMBRANE PROTEIN ALPHA-RELATED"/>
    <property type="match status" value="1"/>
</dbReference>
<keyword evidence="5" id="KW-1185">Reference proteome</keyword>
<dbReference type="InterPro" id="IPR032812">
    <property type="entry name" value="SbsA_Ig"/>
</dbReference>
<reference evidence="4 5" key="1">
    <citation type="submission" date="2019-01" db="EMBL/GenBank/DDBJ databases">
        <title>Complete genome sequence of Cohnella hallensis HS21 isolated from Korean fir (Abies koreana) rhizospheric soil.</title>
        <authorList>
            <person name="Jiang L."/>
            <person name="Kang S.W."/>
            <person name="Kim S."/>
            <person name="Jung J."/>
            <person name="Kim C.Y."/>
            <person name="Kim D.H."/>
            <person name="Kim S.W."/>
            <person name="Lee J."/>
        </authorList>
    </citation>
    <scope>NUCLEOTIDE SEQUENCE [LARGE SCALE GENOMIC DNA]</scope>
    <source>
        <strain evidence="4 5">HS21</strain>
    </source>
</reference>
<dbReference type="InterPro" id="IPR028059">
    <property type="entry name" value="SWM_rpt"/>
</dbReference>